<feature type="non-terminal residue" evidence="2">
    <location>
        <position position="84"/>
    </location>
</feature>
<sequence>MEFNPDSGKFMGVPDVWHKTIPSDDLLNTKYIHPSLVPPLPQPQLPQNHTQKASVNITPIELGLISHPFNVKHKLHIDANNPGE</sequence>
<gene>
    <name evidence="2" type="ORF">K7432_015614</name>
</gene>
<evidence type="ECO:0000313" key="2">
    <source>
        <dbReference type="EMBL" id="KAK9685139.1"/>
    </source>
</evidence>
<feature type="domain" description="CRIB" evidence="1">
    <location>
        <begin position="65"/>
        <end position="78"/>
    </location>
</feature>
<evidence type="ECO:0000259" key="1">
    <source>
        <dbReference type="PROSITE" id="PS50108"/>
    </source>
</evidence>
<dbReference type="InterPro" id="IPR000095">
    <property type="entry name" value="CRIB_dom"/>
</dbReference>
<proteinExistence type="predicted"/>
<evidence type="ECO:0000313" key="3">
    <source>
        <dbReference type="Proteomes" id="UP001479436"/>
    </source>
</evidence>
<keyword evidence="3" id="KW-1185">Reference proteome</keyword>
<dbReference type="PROSITE" id="PS50108">
    <property type="entry name" value="CRIB"/>
    <property type="match status" value="1"/>
</dbReference>
<protein>
    <recommendedName>
        <fullName evidence="1">CRIB domain-containing protein</fullName>
    </recommendedName>
</protein>
<reference evidence="2 3" key="1">
    <citation type="submission" date="2023-04" db="EMBL/GenBank/DDBJ databases">
        <title>Genome of Basidiobolus ranarum AG-B5.</title>
        <authorList>
            <person name="Stajich J.E."/>
            <person name="Carter-House D."/>
            <person name="Gryganskyi A."/>
        </authorList>
    </citation>
    <scope>NUCLEOTIDE SEQUENCE [LARGE SCALE GENOMIC DNA]</scope>
    <source>
        <strain evidence="2 3">AG-B5</strain>
    </source>
</reference>
<dbReference type="EMBL" id="JASJQH010009058">
    <property type="protein sequence ID" value="KAK9685139.1"/>
    <property type="molecule type" value="Genomic_DNA"/>
</dbReference>
<name>A0ABR2VMV3_9FUNG</name>
<accession>A0ABR2VMV3</accession>
<dbReference type="Proteomes" id="UP001479436">
    <property type="component" value="Unassembled WGS sequence"/>
</dbReference>
<comment type="caution">
    <text evidence="2">The sequence shown here is derived from an EMBL/GenBank/DDBJ whole genome shotgun (WGS) entry which is preliminary data.</text>
</comment>
<organism evidence="2 3">
    <name type="scientific">Basidiobolus ranarum</name>
    <dbReference type="NCBI Taxonomy" id="34480"/>
    <lineage>
        <taxon>Eukaryota</taxon>
        <taxon>Fungi</taxon>
        <taxon>Fungi incertae sedis</taxon>
        <taxon>Zoopagomycota</taxon>
        <taxon>Entomophthoromycotina</taxon>
        <taxon>Basidiobolomycetes</taxon>
        <taxon>Basidiobolales</taxon>
        <taxon>Basidiobolaceae</taxon>
        <taxon>Basidiobolus</taxon>
    </lineage>
</organism>